<dbReference type="AlphaFoldDB" id="A0AAE5TJN2"/>
<comment type="caution">
    <text evidence="6">The sequence shown here is derived from an EMBL/GenBank/DDBJ whole genome shotgun (WGS) entry which is preliminary data.</text>
</comment>
<reference evidence="6 7" key="1">
    <citation type="submission" date="2018-06" db="EMBL/GenBank/DDBJ databases">
        <authorList>
            <person name="Teymurazov M."/>
            <person name="Kislichkina A."/>
            <person name="Abaymova A."/>
            <person name="Mukhina T."/>
            <person name="Mayskaya N."/>
            <person name="Svetoch E."/>
            <person name="Bogun A."/>
        </authorList>
    </citation>
    <scope>NUCLEOTIDE SEQUENCE [LARGE SCALE GENOMIC DNA]</scope>
    <source>
        <strain evidence="6 7">SCPM-O-B-8406</strain>
    </source>
</reference>
<dbReference type="PANTHER" id="PTHR30408:SF12">
    <property type="entry name" value="TYPE I RESTRICTION ENZYME MJAVIII SPECIFICITY SUBUNIT"/>
    <property type="match status" value="1"/>
</dbReference>
<name>A0AAE5TJN2_AVIPA</name>
<evidence type="ECO:0000313" key="7">
    <source>
        <dbReference type="Proteomes" id="UP000247594"/>
    </source>
</evidence>
<evidence type="ECO:0000313" key="6">
    <source>
        <dbReference type="EMBL" id="PXZ39756.1"/>
    </source>
</evidence>
<protein>
    <submittedName>
        <fullName evidence="6">Restriction endonuclease subunit S</fullName>
    </submittedName>
</protein>
<dbReference type="GO" id="GO:0004519">
    <property type="term" value="F:endonuclease activity"/>
    <property type="evidence" value="ECO:0007669"/>
    <property type="project" value="UniProtKB-KW"/>
</dbReference>
<organism evidence="6 7">
    <name type="scientific">Avibacterium paragallinarum</name>
    <name type="common">Haemophilus gallinarum</name>
    <dbReference type="NCBI Taxonomy" id="728"/>
    <lineage>
        <taxon>Bacteria</taxon>
        <taxon>Pseudomonadati</taxon>
        <taxon>Pseudomonadota</taxon>
        <taxon>Gammaproteobacteria</taxon>
        <taxon>Pasteurellales</taxon>
        <taxon>Pasteurellaceae</taxon>
        <taxon>Avibacterium</taxon>
    </lineage>
</organism>
<dbReference type="GO" id="GO:0003677">
    <property type="term" value="F:DNA binding"/>
    <property type="evidence" value="ECO:0007669"/>
    <property type="project" value="UniProtKB-KW"/>
</dbReference>
<keyword evidence="2" id="KW-0680">Restriction system</keyword>
<dbReference type="EMBL" id="QJPJ01000004">
    <property type="protein sequence ID" value="PXZ39756.1"/>
    <property type="molecule type" value="Genomic_DNA"/>
</dbReference>
<dbReference type="Proteomes" id="UP000247594">
    <property type="component" value="Unassembled WGS sequence"/>
</dbReference>
<dbReference type="GO" id="GO:0009307">
    <property type="term" value="P:DNA restriction-modification system"/>
    <property type="evidence" value="ECO:0007669"/>
    <property type="project" value="UniProtKB-KW"/>
</dbReference>
<keyword evidence="6" id="KW-0255">Endonuclease</keyword>
<feature type="domain" description="Type I restriction modification DNA specificity" evidence="5">
    <location>
        <begin position="50"/>
        <end position="158"/>
    </location>
</feature>
<evidence type="ECO:0000256" key="3">
    <source>
        <dbReference type="ARBA" id="ARBA00023125"/>
    </source>
</evidence>
<dbReference type="SUPFAM" id="SSF116734">
    <property type="entry name" value="DNA methylase specificity domain"/>
    <property type="match status" value="1"/>
</dbReference>
<keyword evidence="4" id="KW-0175">Coiled coil</keyword>
<dbReference type="InterPro" id="IPR052021">
    <property type="entry name" value="Type-I_RS_S_subunit"/>
</dbReference>
<dbReference type="PANTHER" id="PTHR30408">
    <property type="entry name" value="TYPE-1 RESTRICTION ENZYME ECOKI SPECIFICITY PROTEIN"/>
    <property type="match status" value="1"/>
</dbReference>
<feature type="coiled-coil region" evidence="4">
    <location>
        <begin position="151"/>
        <end position="178"/>
    </location>
</feature>
<dbReference type="Gene3D" id="3.90.220.20">
    <property type="entry name" value="DNA methylase specificity domains"/>
    <property type="match status" value="1"/>
</dbReference>
<gene>
    <name evidence="6" type="ORF">DM482_03205</name>
</gene>
<keyword evidence="6" id="KW-0540">Nuclease</keyword>
<keyword evidence="6" id="KW-0378">Hydrolase</keyword>
<evidence type="ECO:0000259" key="5">
    <source>
        <dbReference type="Pfam" id="PF01420"/>
    </source>
</evidence>
<accession>A0AAE5TJN2</accession>
<comment type="similarity">
    <text evidence="1">Belongs to the type-I restriction system S methylase family.</text>
</comment>
<dbReference type="InterPro" id="IPR044946">
    <property type="entry name" value="Restrct_endonuc_typeI_TRD_sf"/>
</dbReference>
<keyword evidence="3" id="KW-0238">DNA-binding</keyword>
<evidence type="ECO:0000256" key="4">
    <source>
        <dbReference type="SAM" id="Coils"/>
    </source>
</evidence>
<dbReference type="Pfam" id="PF01420">
    <property type="entry name" value="Methylase_S"/>
    <property type="match status" value="1"/>
</dbReference>
<sequence length="181" mass="20325">MNELCVLLKRGKSPKYGQSNIQIIKSGQARGYLAFDFKERYFVSEDFILDERKLQKGDLLINSTGVGTAGRVTLFELEGNFVADSHITIFRTNEKVLPKFALYSLANIGFKTIEKMANGSSGQIELTLKTIGNIAFLVPDIATQEQIVSEVSEIEEKIAELQVIMEGSQERKKEILNQYLL</sequence>
<evidence type="ECO:0000256" key="2">
    <source>
        <dbReference type="ARBA" id="ARBA00022747"/>
    </source>
</evidence>
<evidence type="ECO:0000256" key="1">
    <source>
        <dbReference type="ARBA" id="ARBA00010923"/>
    </source>
</evidence>
<proteinExistence type="inferred from homology"/>
<dbReference type="InterPro" id="IPR000055">
    <property type="entry name" value="Restrct_endonuc_typeI_TRD"/>
</dbReference>